<feature type="domain" description="CWH43-like N-terminal" evidence="7">
    <location>
        <begin position="50"/>
        <end position="204"/>
    </location>
</feature>
<reference evidence="8" key="2">
    <citation type="submission" date="2025-09" db="UniProtKB">
        <authorList>
            <consortium name="Ensembl"/>
        </authorList>
    </citation>
    <scope>IDENTIFICATION</scope>
</reference>
<sequence>MSLWFLLPISLPVFTLPGIWIIDCDRSVSCVTVTDLTVIVLFVCYSDCDHSVLCITVIVIGLLRYAQLIHKHSNSVLNIEGLFAGWLCAAGLMIVGNFQVDHAKVLHYVGAGLAFPGSLLFVCVQTLLSYRAAETQRDFQTAHLRLTLTALAFTTLILNILYMQCGVFFIQESFVLQHAAAILEWMFAIIVLLFYSSFSLEFGSISSETLTALMTRRAGASEDRHRLEKV</sequence>
<evidence type="ECO:0000256" key="1">
    <source>
        <dbReference type="ARBA" id="ARBA00004127"/>
    </source>
</evidence>
<name>A0A672PTZ0_SINGR</name>
<dbReference type="PANTHER" id="PTHR21324:SF9">
    <property type="entry name" value="TRANSMEMBRANE PROTEIN 150A"/>
    <property type="match status" value="1"/>
</dbReference>
<accession>A0A672PTZ0</accession>
<dbReference type="PANTHER" id="PTHR21324">
    <property type="entry name" value="FASTING-INDUCIBLE INTEGRAL MEMBRANE PROTEIN TM6P1-RELATED"/>
    <property type="match status" value="1"/>
</dbReference>
<reference evidence="8" key="1">
    <citation type="submission" date="2025-08" db="UniProtKB">
        <authorList>
            <consortium name="Ensembl"/>
        </authorList>
    </citation>
    <scope>IDENTIFICATION</scope>
</reference>
<evidence type="ECO:0000313" key="8">
    <source>
        <dbReference type="Ensembl" id="ENSSGRP00000064598.1"/>
    </source>
</evidence>
<feature type="transmembrane region" description="Helical" evidence="6">
    <location>
        <begin position="39"/>
        <end position="63"/>
    </location>
</feature>
<evidence type="ECO:0000256" key="4">
    <source>
        <dbReference type="ARBA" id="ARBA00022989"/>
    </source>
</evidence>
<keyword evidence="3 6" id="KW-0812">Transmembrane</keyword>
<keyword evidence="9" id="KW-1185">Reference proteome</keyword>
<evidence type="ECO:0000256" key="3">
    <source>
        <dbReference type="ARBA" id="ARBA00022692"/>
    </source>
</evidence>
<dbReference type="InterPro" id="IPR019402">
    <property type="entry name" value="CWH43_N"/>
</dbReference>
<dbReference type="GO" id="GO:0012505">
    <property type="term" value="C:endomembrane system"/>
    <property type="evidence" value="ECO:0007669"/>
    <property type="project" value="UniProtKB-SubCell"/>
</dbReference>
<comment type="subcellular location">
    <subcellularLocation>
        <location evidence="1">Endomembrane system</location>
        <topology evidence="1">Multi-pass membrane protein</topology>
    </subcellularLocation>
</comment>
<evidence type="ECO:0000256" key="5">
    <source>
        <dbReference type="ARBA" id="ARBA00023136"/>
    </source>
</evidence>
<dbReference type="InParanoid" id="A0A672PTZ0"/>
<organism evidence="8 9">
    <name type="scientific">Sinocyclocheilus grahami</name>
    <name type="common">Dianchi golden-line fish</name>
    <name type="synonym">Barbus grahami</name>
    <dbReference type="NCBI Taxonomy" id="75366"/>
    <lineage>
        <taxon>Eukaryota</taxon>
        <taxon>Metazoa</taxon>
        <taxon>Chordata</taxon>
        <taxon>Craniata</taxon>
        <taxon>Vertebrata</taxon>
        <taxon>Euteleostomi</taxon>
        <taxon>Actinopterygii</taxon>
        <taxon>Neopterygii</taxon>
        <taxon>Teleostei</taxon>
        <taxon>Ostariophysi</taxon>
        <taxon>Cypriniformes</taxon>
        <taxon>Cyprinidae</taxon>
        <taxon>Cyprininae</taxon>
        <taxon>Sinocyclocheilus</taxon>
    </lineage>
</organism>
<feature type="transmembrane region" description="Helical" evidence="6">
    <location>
        <begin position="75"/>
        <end position="96"/>
    </location>
</feature>
<evidence type="ECO:0000256" key="6">
    <source>
        <dbReference type="SAM" id="Phobius"/>
    </source>
</evidence>
<proteinExistence type="inferred from homology"/>
<dbReference type="Proteomes" id="UP000472262">
    <property type="component" value="Unassembled WGS sequence"/>
</dbReference>
<dbReference type="Ensembl" id="ENSSGRT00000068878.1">
    <property type="protein sequence ID" value="ENSSGRP00000064598.1"/>
    <property type="gene ID" value="ENSSGRG00000033297.1"/>
</dbReference>
<evidence type="ECO:0000256" key="2">
    <source>
        <dbReference type="ARBA" id="ARBA00006565"/>
    </source>
</evidence>
<dbReference type="OMA" id="CTISGAW"/>
<keyword evidence="4 6" id="KW-1133">Transmembrane helix</keyword>
<dbReference type="AlphaFoldDB" id="A0A672PTZ0"/>
<feature type="transmembrane region" description="Helical" evidence="6">
    <location>
        <begin position="108"/>
        <end position="130"/>
    </location>
</feature>
<dbReference type="InterPro" id="IPR050911">
    <property type="entry name" value="DRAM/TMEM150_Autophagy_Mod"/>
</dbReference>
<keyword evidence="5 6" id="KW-0472">Membrane</keyword>
<comment type="similarity">
    <text evidence="2">Belongs to the DRAM/TMEM150 family.</text>
</comment>
<dbReference type="Pfam" id="PF10277">
    <property type="entry name" value="Frag1"/>
    <property type="match status" value="1"/>
</dbReference>
<evidence type="ECO:0000313" key="9">
    <source>
        <dbReference type="Proteomes" id="UP000472262"/>
    </source>
</evidence>
<protein>
    <submittedName>
        <fullName evidence="8">Zgc:86738</fullName>
    </submittedName>
</protein>
<feature type="transmembrane region" description="Helical" evidence="6">
    <location>
        <begin position="142"/>
        <end position="162"/>
    </location>
</feature>
<evidence type="ECO:0000259" key="7">
    <source>
        <dbReference type="Pfam" id="PF10277"/>
    </source>
</evidence>